<keyword evidence="3" id="KW-1185">Reference proteome</keyword>
<protein>
    <recommendedName>
        <fullName evidence="1">DDE-1 domain-containing protein</fullName>
    </recommendedName>
</protein>
<evidence type="ECO:0000259" key="1">
    <source>
        <dbReference type="Pfam" id="PF03184"/>
    </source>
</evidence>
<evidence type="ECO:0000313" key="2">
    <source>
        <dbReference type="EMBL" id="KFM63679.1"/>
    </source>
</evidence>
<evidence type="ECO:0000313" key="3">
    <source>
        <dbReference type="Proteomes" id="UP000054359"/>
    </source>
</evidence>
<name>A0A087TEZ0_STEMI</name>
<dbReference type="EMBL" id="KK114902">
    <property type="protein sequence ID" value="KFM63679.1"/>
    <property type="molecule type" value="Genomic_DNA"/>
</dbReference>
<accession>A0A087TEZ0</accession>
<organism evidence="2 3">
    <name type="scientific">Stegodyphus mimosarum</name>
    <name type="common">African social velvet spider</name>
    <dbReference type="NCBI Taxonomy" id="407821"/>
    <lineage>
        <taxon>Eukaryota</taxon>
        <taxon>Metazoa</taxon>
        <taxon>Ecdysozoa</taxon>
        <taxon>Arthropoda</taxon>
        <taxon>Chelicerata</taxon>
        <taxon>Arachnida</taxon>
        <taxon>Araneae</taxon>
        <taxon>Araneomorphae</taxon>
        <taxon>Entelegynae</taxon>
        <taxon>Eresoidea</taxon>
        <taxon>Eresidae</taxon>
        <taxon>Stegodyphus</taxon>
    </lineage>
</organism>
<dbReference type="AlphaFoldDB" id="A0A087TEZ0"/>
<dbReference type="Pfam" id="PF03184">
    <property type="entry name" value="DDE_1"/>
    <property type="match status" value="1"/>
</dbReference>
<gene>
    <name evidence="2" type="ORF">X975_03001</name>
</gene>
<dbReference type="InterPro" id="IPR004875">
    <property type="entry name" value="DDE_SF_endonuclease_dom"/>
</dbReference>
<proteinExistence type="predicted"/>
<sequence>MNDWFKYHFIPEVRQNSVGLPDNTKIVCIVDNCSAHTSLKVFVKDNVSILLFPPNCKSIIWVLE</sequence>
<dbReference type="Proteomes" id="UP000054359">
    <property type="component" value="Unassembled WGS sequence"/>
</dbReference>
<feature type="domain" description="DDE-1" evidence="1">
    <location>
        <begin position="1"/>
        <end position="63"/>
    </location>
</feature>
<feature type="non-terminal residue" evidence="2">
    <location>
        <position position="64"/>
    </location>
</feature>
<reference evidence="2 3" key="1">
    <citation type="submission" date="2013-11" db="EMBL/GenBank/DDBJ databases">
        <title>Genome sequencing of Stegodyphus mimosarum.</title>
        <authorList>
            <person name="Bechsgaard J."/>
        </authorList>
    </citation>
    <scope>NUCLEOTIDE SEQUENCE [LARGE SCALE GENOMIC DNA]</scope>
</reference>
<dbReference type="GO" id="GO:0003676">
    <property type="term" value="F:nucleic acid binding"/>
    <property type="evidence" value="ECO:0007669"/>
    <property type="project" value="InterPro"/>
</dbReference>